<dbReference type="AlphaFoldDB" id="X1UBY4"/>
<dbReference type="GO" id="GO:0005737">
    <property type="term" value="C:cytoplasm"/>
    <property type="evidence" value="ECO:0007669"/>
    <property type="project" value="TreeGrafter"/>
</dbReference>
<dbReference type="PANTHER" id="PTHR42800:SF1">
    <property type="entry name" value="EXOINULINASE INUD (AFU_ORTHOLOGUE AFUA_5G00480)"/>
    <property type="match status" value="1"/>
</dbReference>
<dbReference type="GO" id="GO:0004575">
    <property type="term" value="F:sucrose alpha-glucosidase activity"/>
    <property type="evidence" value="ECO:0007669"/>
    <property type="project" value="TreeGrafter"/>
</dbReference>
<evidence type="ECO:0000313" key="5">
    <source>
        <dbReference type="EMBL" id="GAJ14984.1"/>
    </source>
</evidence>
<comment type="similarity">
    <text evidence="1">Belongs to the glycosyl hydrolase 32 family.</text>
</comment>
<evidence type="ECO:0000259" key="4">
    <source>
        <dbReference type="Pfam" id="PF00251"/>
    </source>
</evidence>
<organism evidence="5">
    <name type="scientific">marine sediment metagenome</name>
    <dbReference type="NCBI Taxonomy" id="412755"/>
    <lineage>
        <taxon>unclassified sequences</taxon>
        <taxon>metagenomes</taxon>
        <taxon>ecological metagenomes</taxon>
    </lineage>
</organism>
<keyword evidence="2" id="KW-0378">Hydrolase</keyword>
<evidence type="ECO:0000256" key="1">
    <source>
        <dbReference type="ARBA" id="ARBA00009902"/>
    </source>
</evidence>
<dbReference type="PANTHER" id="PTHR42800">
    <property type="entry name" value="EXOINULINASE INUD (AFU_ORTHOLOGUE AFUA_5G00480)"/>
    <property type="match status" value="1"/>
</dbReference>
<dbReference type="GO" id="GO:0005987">
    <property type="term" value="P:sucrose catabolic process"/>
    <property type="evidence" value="ECO:0007669"/>
    <property type="project" value="TreeGrafter"/>
</dbReference>
<feature type="domain" description="Glycosyl hydrolase family 32 N-terminal" evidence="4">
    <location>
        <begin position="54"/>
        <end position="172"/>
    </location>
</feature>
<comment type="caution">
    <text evidence="5">The sequence shown here is derived from an EMBL/GenBank/DDBJ whole genome shotgun (WGS) entry which is preliminary data.</text>
</comment>
<dbReference type="Pfam" id="PF00251">
    <property type="entry name" value="Glyco_hydro_32N"/>
    <property type="match status" value="1"/>
</dbReference>
<dbReference type="InterPro" id="IPR023296">
    <property type="entry name" value="Glyco_hydro_beta-prop_sf"/>
</dbReference>
<evidence type="ECO:0000256" key="3">
    <source>
        <dbReference type="ARBA" id="ARBA00023295"/>
    </source>
</evidence>
<protein>
    <recommendedName>
        <fullName evidence="4">Glycosyl hydrolase family 32 N-terminal domain-containing protein</fullName>
    </recommendedName>
</protein>
<proteinExistence type="inferred from homology"/>
<gene>
    <name evidence="5" type="ORF">S12H4_46228</name>
</gene>
<reference evidence="5" key="1">
    <citation type="journal article" date="2014" name="Front. Microbiol.">
        <title>High frequency of phylogenetically diverse reductive dehalogenase-homologous genes in deep subseafloor sedimentary metagenomes.</title>
        <authorList>
            <person name="Kawai M."/>
            <person name="Futagami T."/>
            <person name="Toyoda A."/>
            <person name="Takaki Y."/>
            <person name="Nishi S."/>
            <person name="Hori S."/>
            <person name="Arai W."/>
            <person name="Tsubouchi T."/>
            <person name="Morono Y."/>
            <person name="Uchiyama I."/>
            <person name="Ito T."/>
            <person name="Fujiyama A."/>
            <person name="Inagaki F."/>
            <person name="Takami H."/>
        </authorList>
    </citation>
    <scope>NUCLEOTIDE SEQUENCE</scope>
    <source>
        <strain evidence="5">Expedition CK06-06</strain>
    </source>
</reference>
<dbReference type="InterPro" id="IPR013148">
    <property type="entry name" value="Glyco_hydro_32_N"/>
</dbReference>
<accession>X1UBY4</accession>
<dbReference type="SUPFAM" id="SSF75005">
    <property type="entry name" value="Arabinanase/levansucrase/invertase"/>
    <property type="match status" value="1"/>
</dbReference>
<name>X1UBY4_9ZZZZ</name>
<sequence length="183" mass="20576">MPGRQAGGIVWVEDQPVPKEIIKTTRAFRERLLADPYRPAYHFCVPEDVGRPGDPNGAFYYNGRYHLMYLYKREGSGFSLGHVSSKDLLHWRHHPDAIGPGDGDHGVFSGGGFVDRDGKAVITYWEFMDDETREQHGDGTYKGRIFGIGIAESMDEHFDTWTKCSANPVIPSTDWGITVAKDQ</sequence>
<feature type="non-terminal residue" evidence="5">
    <location>
        <position position="183"/>
    </location>
</feature>
<dbReference type="EMBL" id="BARW01028662">
    <property type="protein sequence ID" value="GAJ14984.1"/>
    <property type="molecule type" value="Genomic_DNA"/>
</dbReference>
<dbReference type="Gene3D" id="2.115.10.20">
    <property type="entry name" value="Glycosyl hydrolase domain, family 43"/>
    <property type="match status" value="1"/>
</dbReference>
<evidence type="ECO:0000256" key="2">
    <source>
        <dbReference type="ARBA" id="ARBA00022801"/>
    </source>
</evidence>
<keyword evidence="3" id="KW-0326">Glycosidase</keyword>